<dbReference type="Pfam" id="PF00063">
    <property type="entry name" value="Myosin_head"/>
    <property type="match status" value="1"/>
</dbReference>
<dbReference type="Proteomes" id="UP000252519">
    <property type="component" value="Unassembled WGS sequence"/>
</dbReference>
<dbReference type="GO" id="GO:0007015">
    <property type="term" value="P:actin filament organization"/>
    <property type="evidence" value="ECO:0007669"/>
    <property type="project" value="TreeGrafter"/>
</dbReference>
<dbReference type="InterPro" id="IPR027417">
    <property type="entry name" value="P-loop_NTPase"/>
</dbReference>
<accession>A0A368F841</accession>
<sequence length="92" mass="10978">MFRVRHQVEYLGLRENIRVRRAGFAYRRSFEKFLWRYAILTPETWPSYRGDPRQGCQIICRSVNMDPDQFQMGTSKIFIKNPESVSNFRGVA</sequence>
<evidence type="ECO:0000256" key="2">
    <source>
        <dbReference type="ARBA" id="ARBA00022840"/>
    </source>
</evidence>
<comment type="caution">
    <text evidence="6">The sequence shown here is derived from an EMBL/GenBank/DDBJ whole genome shotgun (WGS) entry which is preliminary data.</text>
</comment>
<dbReference type="PROSITE" id="PS51456">
    <property type="entry name" value="MYOSIN_MOTOR"/>
    <property type="match status" value="1"/>
</dbReference>
<dbReference type="GO" id="GO:0005886">
    <property type="term" value="C:plasma membrane"/>
    <property type="evidence" value="ECO:0007669"/>
    <property type="project" value="TreeGrafter"/>
</dbReference>
<dbReference type="GO" id="GO:0000146">
    <property type="term" value="F:microfilament motor activity"/>
    <property type="evidence" value="ECO:0007669"/>
    <property type="project" value="TreeGrafter"/>
</dbReference>
<dbReference type="PANTHER" id="PTHR13140:SF729">
    <property type="entry name" value="UNCONVENTIONAL MYOSIN-IE"/>
    <property type="match status" value="1"/>
</dbReference>
<dbReference type="GO" id="GO:0005737">
    <property type="term" value="C:cytoplasm"/>
    <property type="evidence" value="ECO:0007669"/>
    <property type="project" value="TreeGrafter"/>
</dbReference>
<keyword evidence="2" id="KW-0067">ATP-binding</keyword>
<dbReference type="EMBL" id="JOJR01004623">
    <property type="protein sequence ID" value="RCN27219.1"/>
    <property type="molecule type" value="Genomic_DNA"/>
</dbReference>
<dbReference type="STRING" id="29170.A0A368F841"/>
<evidence type="ECO:0000259" key="5">
    <source>
        <dbReference type="PROSITE" id="PS51456"/>
    </source>
</evidence>
<dbReference type="OrthoDB" id="6108017at2759"/>
<proteinExistence type="inferred from homology"/>
<evidence type="ECO:0000256" key="1">
    <source>
        <dbReference type="ARBA" id="ARBA00022741"/>
    </source>
</evidence>
<dbReference type="GO" id="GO:0005524">
    <property type="term" value="F:ATP binding"/>
    <property type="evidence" value="ECO:0007669"/>
    <property type="project" value="UniProtKB-KW"/>
</dbReference>
<comment type="caution">
    <text evidence="4">Lacks conserved residue(s) required for the propagation of feature annotation.</text>
</comment>
<dbReference type="GO" id="GO:0051015">
    <property type="term" value="F:actin filament binding"/>
    <property type="evidence" value="ECO:0007669"/>
    <property type="project" value="TreeGrafter"/>
</dbReference>
<dbReference type="Gene3D" id="1.20.5.4820">
    <property type="match status" value="1"/>
</dbReference>
<keyword evidence="3 4" id="KW-0009">Actin-binding</keyword>
<keyword evidence="7" id="KW-1185">Reference proteome</keyword>
<dbReference type="AlphaFoldDB" id="A0A368F841"/>
<keyword evidence="4" id="KW-0518">Myosin</keyword>
<dbReference type="PANTHER" id="PTHR13140">
    <property type="entry name" value="MYOSIN"/>
    <property type="match status" value="1"/>
</dbReference>
<feature type="domain" description="Myosin motor" evidence="5">
    <location>
        <begin position="1"/>
        <end position="92"/>
    </location>
</feature>
<gene>
    <name evidence="6" type="ORF">ANCCAN_27049</name>
</gene>
<evidence type="ECO:0000256" key="3">
    <source>
        <dbReference type="ARBA" id="ARBA00023203"/>
    </source>
</evidence>
<dbReference type="InterPro" id="IPR001609">
    <property type="entry name" value="Myosin_head_motor_dom-like"/>
</dbReference>
<name>A0A368F841_ANCCA</name>
<comment type="similarity">
    <text evidence="4">Belongs to the TRAFAC class myosin-kinesin ATPase superfamily. Myosin family.</text>
</comment>
<evidence type="ECO:0000256" key="4">
    <source>
        <dbReference type="PROSITE-ProRule" id="PRU00782"/>
    </source>
</evidence>
<protein>
    <recommendedName>
        <fullName evidence="5">Myosin motor domain-containing protein</fullName>
    </recommendedName>
</protein>
<dbReference type="GO" id="GO:0016459">
    <property type="term" value="C:myosin complex"/>
    <property type="evidence" value="ECO:0007669"/>
    <property type="project" value="UniProtKB-KW"/>
</dbReference>
<dbReference type="GO" id="GO:0005902">
    <property type="term" value="C:microvillus"/>
    <property type="evidence" value="ECO:0007669"/>
    <property type="project" value="TreeGrafter"/>
</dbReference>
<reference evidence="6 7" key="1">
    <citation type="submission" date="2014-10" db="EMBL/GenBank/DDBJ databases">
        <title>Draft genome of the hookworm Ancylostoma caninum.</title>
        <authorList>
            <person name="Mitreva M."/>
        </authorList>
    </citation>
    <scope>NUCLEOTIDE SEQUENCE [LARGE SCALE GENOMIC DNA]</scope>
    <source>
        <strain evidence="6 7">Baltimore</strain>
    </source>
</reference>
<keyword evidence="4" id="KW-0505">Motor protein</keyword>
<evidence type="ECO:0000313" key="7">
    <source>
        <dbReference type="Proteomes" id="UP000252519"/>
    </source>
</evidence>
<dbReference type="GO" id="GO:0006897">
    <property type="term" value="P:endocytosis"/>
    <property type="evidence" value="ECO:0007669"/>
    <property type="project" value="TreeGrafter"/>
</dbReference>
<dbReference type="SUPFAM" id="SSF52540">
    <property type="entry name" value="P-loop containing nucleoside triphosphate hydrolases"/>
    <property type="match status" value="1"/>
</dbReference>
<keyword evidence="1" id="KW-0547">Nucleotide-binding</keyword>
<organism evidence="6 7">
    <name type="scientific">Ancylostoma caninum</name>
    <name type="common">Dog hookworm</name>
    <dbReference type="NCBI Taxonomy" id="29170"/>
    <lineage>
        <taxon>Eukaryota</taxon>
        <taxon>Metazoa</taxon>
        <taxon>Ecdysozoa</taxon>
        <taxon>Nematoda</taxon>
        <taxon>Chromadorea</taxon>
        <taxon>Rhabditida</taxon>
        <taxon>Rhabditina</taxon>
        <taxon>Rhabditomorpha</taxon>
        <taxon>Strongyloidea</taxon>
        <taxon>Ancylostomatidae</taxon>
        <taxon>Ancylostomatinae</taxon>
        <taxon>Ancylostoma</taxon>
    </lineage>
</organism>
<evidence type="ECO:0000313" key="6">
    <source>
        <dbReference type="EMBL" id="RCN27219.1"/>
    </source>
</evidence>